<evidence type="ECO:0000313" key="2">
    <source>
        <dbReference type="EMBL" id="SBP16183.1"/>
    </source>
</evidence>
<accession>A0A1A7XDW4</accession>
<keyword evidence="2" id="KW-0378">Hydrolase</keyword>
<proteinExistence type="predicted"/>
<dbReference type="AlphaFoldDB" id="A0A1A7XDW4"/>
<feature type="compositionally biased region" description="Basic and acidic residues" evidence="1">
    <location>
        <begin position="30"/>
        <end position="44"/>
    </location>
</feature>
<feature type="region of interest" description="Disordered" evidence="1">
    <location>
        <begin position="30"/>
        <end position="98"/>
    </location>
</feature>
<gene>
    <name evidence="2" type="primary">CR788286.1</name>
</gene>
<name>A0A1A7XDW4_9TELE</name>
<reference evidence="2" key="2">
    <citation type="submission" date="2016-06" db="EMBL/GenBank/DDBJ databases">
        <title>The genome of a short-lived fish provides insights into sex chromosome evolution and the genetic control of aging.</title>
        <authorList>
            <person name="Reichwald K."/>
            <person name="Felder M."/>
            <person name="Petzold A."/>
            <person name="Koch P."/>
            <person name="Groth M."/>
            <person name="Platzer M."/>
        </authorList>
    </citation>
    <scope>NUCLEOTIDE SEQUENCE</scope>
    <source>
        <tissue evidence="2">Brain</tissue>
    </source>
</reference>
<organism evidence="2">
    <name type="scientific">Iconisemion striatum</name>
    <dbReference type="NCBI Taxonomy" id="60296"/>
    <lineage>
        <taxon>Eukaryota</taxon>
        <taxon>Metazoa</taxon>
        <taxon>Chordata</taxon>
        <taxon>Craniata</taxon>
        <taxon>Vertebrata</taxon>
        <taxon>Euteleostomi</taxon>
        <taxon>Actinopterygii</taxon>
        <taxon>Neopterygii</taxon>
        <taxon>Teleostei</taxon>
        <taxon>Neoteleostei</taxon>
        <taxon>Acanthomorphata</taxon>
        <taxon>Ovalentaria</taxon>
        <taxon>Atherinomorphae</taxon>
        <taxon>Cyprinodontiformes</taxon>
        <taxon>Nothobranchiidae</taxon>
        <taxon>Iconisemion</taxon>
    </lineage>
</organism>
<protein>
    <submittedName>
        <fullName evidence="2">Ubiquitin carboxyl-terminal hydrolase</fullName>
    </submittedName>
</protein>
<dbReference type="GO" id="GO:0016787">
    <property type="term" value="F:hydrolase activity"/>
    <property type="evidence" value="ECO:0007669"/>
    <property type="project" value="UniProtKB-KW"/>
</dbReference>
<reference evidence="2" key="1">
    <citation type="submission" date="2016-05" db="EMBL/GenBank/DDBJ databases">
        <authorList>
            <person name="Lavstsen T."/>
            <person name="Jespersen J.S."/>
        </authorList>
    </citation>
    <scope>NUCLEOTIDE SEQUENCE</scope>
    <source>
        <tissue evidence="2">Brain</tissue>
    </source>
</reference>
<evidence type="ECO:0000256" key="1">
    <source>
        <dbReference type="SAM" id="MobiDB-lite"/>
    </source>
</evidence>
<feature type="non-terminal residue" evidence="2">
    <location>
        <position position="1"/>
    </location>
</feature>
<feature type="non-terminal residue" evidence="2">
    <location>
        <position position="98"/>
    </location>
</feature>
<dbReference type="EMBL" id="HADW01014783">
    <property type="protein sequence ID" value="SBP16183.1"/>
    <property type="molecule type" value="Transcribed_RNA"/>
</dbReference>
<sequence length="98" mass="11177">NEELVELLEVRHDKMSAGLVMRYQIDKSVEKEKSGNVTGKENKKSATRSKQKQDVEVMVGDQEESRTLLSTETRLEVTDPENAAQPEVESTWKQHKCC</sequence>